<feature type="compositionally biased region" description="Low complexity" evidence="1">
    <location>
        <begin position="166"/>
        <end position="177"/>
    </location>
</feature>
<feature type="region of interest" description="Disordered" evidence="1">
    <location>
        <begin position="25"/>
        <end position="95"/>
    </location>
</feature>
<organism evidence="2 3">
    <name type="scientific">Tilletia horrida</name>
    <dbReference type="NCBI Taxonomy" id="155126"/>
    <lineage>
        <taxon>Eukaryota</taxon>
        <taxon>Fungi</taxon>
        <taxon>Dikarya</taxon>
        <taxon>Basidiomycota</taxon>
        <taxon>Ustilaginomycotina</taxon>
        <taxon>Exobasidiomycetes</taxon>
        <taxon>Tilletiales</taxon>
        <taxon>Tilletiaceae</taxon>
        <taxon>Tilletia</taxon>
    </lineage>
</organism>
<proteinExistence type="predicted"/>
<dbReference type="Proteomes" id="UP001176521">
    <property type="component" value="Unassembled WGS sequence"/>
</dbReference>
<reference evidence="2" key="1">
    <citation type="journal article" date="2023" name="PhytoFront">
        <title>Draft Genome Resources of Seven Strains of Tilletia horrida, Causal Agent of Kernel Smut of Rice.</title>
        <authorList>
            <person name="Khanal S."/>
            <person name="Antony Babu S."/>
            <person name="Zhou X.G."/>
        </authorList>
    </citation>
    <scope>NUCLEOTIDE SEQUENCE</scope>
    <source>
        <strain evidence="2">TX3</strain>
    </source>
</reference>
<feature type="compositionally biased region" description="Basic and acidic residues" evidence="1">
    <location>
        <begin position="26"/>
        <end position="37"/>
    </location>
</feature>
<evidence type="ECO:0000313" key="3">
    <source>
        <dbReference type="Proteomes" id="UP001176521"/>
    </source>
</evidence>
<protein>
    <submittedName>
        <fullName evidence="2">Uncharacterized protein</fullName>
    </submittedName>
</protein>
<sequence length="314" mass="33549">MNAEIEDCLQLAATLDDEMWDDMDDEAIREPKRKSGETQHAQIAVAHHGNASPSKRRKTGEEIDHANPRPHFKPYVIDARSNQPHPAPTAPRNSAGRFVIPAEERAELGLAAADYAGLGLDDEGPGASLGDAHAGAAFLNRAEPSSDHVEDFPSSDTAFTLRTHGPAASATLAPLALGQDGTAATSEHSRQYGRAHPPRTPQADHNPGSPSLGLCFSSPLGTSSPRSKTQAPMRGPDALQAQTGLASNAVRSISLGRSLARVQDEVQAALQQSLGCAQKEWEKERQAFLRKLDAKDKTIKCLREKLSGRSSSSH</sequence>
<evidence type="ECO:0000313" key="2">
    <source>
        <dbReference type="EMBL" id="KAK0529670.1"/>
    </source>
</evidence>
<evidence type="ECO:0000256" key="1">
    <source>
        <dbReference type="SAM" id="MobiDB-lite"/>
    </source>
</evidence>
<name>A0AAN6GAC6_9BASI</name>
<feature type="region of interest" description="Disordered" evidence="1">
    <location>
        <begin position="143"/>
        <end position="235"/>
    </location>
</feature>
<dbReference type="EMBL" id="JAPDMQ010000236">
    <property type="protein sequence ID" value="KAK0529670.1"/>
    <property type="molecule type" value="Genomic_DNA"/>
</dbReference>
<dbReference type="AlphaFoldDB" id="A0AAN6GAC6"/>
<feature type="compositionally biased region" description="Polar residues" evidence="1">
    <location>
        <begin position="219"/>
        <end position="230"/>
    </location>
</feature>
<keyword evidence="3" id="KW-1185">Reference proteome</keyword>
<gene>
    <name evidence="2" type="ORF">OC842_004164</name>
</gene>
<accession>A0AAN6GAC6</accession>
<comment type="caution">
    <text evidence="2">The sequence shown here is derived from an EMBL/GenBank/DDBJ whole genome shotgun (WGS) entry which is preliminary data.</text>
</comment>